<reference evidence="2" key="1">
    <citation type="journal article" date="2019" name="Int. J. Syst. Evol. Microbiol.">
        <title>The Global Catalogue of Microorganisms (GCM) 10K type strain sequencing project: providing services to taxonomists for standard genome sequencing and annotation.</title>
        <authorList>
            <consortium name="The Broad Institute Genomics Platform"/>
            <consortium name="The Broad Institute Genome Sequencing Center for Infectious Disease"/>
            <person name="Wu L."/>
            <person name="Ma J."/>
        </authorList>
    </citation>
    <scope>NUCLEOTIDE SEQUENCE [LARGE SCALE GENOMIC DNA]</scope>
    <source>
        <strain evidence="2">JCM 16928</strain>
    </source>
</reference>
<dbReference type="RefSeq" id="WP_344844080.1">
    <property type="nucleotide sequence ID" value="NZ_BAABAA010000007.1"/>
</dbReference>
<gene>
    <name evidence="1" type="ORF">GCM10022235_47540</name>
</gene>
<accession>A0ABP6XU48</accession>
<evidence type="ECO:0000313" key="2">
    <source>
        <dbReference type="Proteomes" id="UP001501222"/>
    </source>
</evidence>
<name>A0ABP6XU48_9ACTN</name>
<dbReference type="Proteomes" id="UP001501222">
    <property type="component" value="Unassembled WGS sequence"/>
</dbReference>
<protein>
    <submittedName>
        <fullName evidence="1">Uncharacterized protein</fullName>
    </submittedName>
</protein>
<evidence type="ECO:0000313" key="1">
    <source>
        <dbReference type="EMBL" id="GAA3572629.1"/>
    </source>
</evidence>
<proteinExistence type="predicted"/>
<organism evidence="1 2">
    <name type="scientific">Kribbella ginsengisoli</name>
    <dbReference type="NCBI Taxonomy" id="363865"/>
    <lineage>
        <taxon>Bacteria</taxon>
        <taxon>Bacillati</taxon>
        <taxon>Actinomycetota</taxon>
        <taxon>Actinomycetes</taxon>
        <taxon>Propionibacteriales</taxon>
        <taxon>Kribbellaceae</taxon>
        <taxon>Kribbella</taxon>
    </lineage>
</organism>
<sequence>MSKDALYPDPPHLTIAVWSPEDEESVFGRACDIVVAAGCVPAGVVESAPRGRQYAMLQDLDDRSTAQLGADAFDAVVHGRDPVLRPLKAGYRIKGWGAVVVEHLLGTEKEMHPVAVSLAADRLGLPDSSWKASDRKAARRLAQWATGVLRELTVGTGAVYGAIGVEETLPTPSALRSGAPVGTVVFVASALPDVQALFGAAVPGVQWPTGEFFPGWHPFAESPVVVDEKRLPAASFGLGRALSGWAG</sequence>
<comment type="caution">
    <text evidence="1">The sequence shown here is derived from an EMBL/GenBank/DDBJ whole genome shotgun (WGS) entry which is preliminary data.</text>
</comment>
<keyword evidence="2" id="KW-1185">Reference proteome</keyword>
<dbReference type="EMBL" id="BAABAA010000007">
    <property type="protein sequence ID" value="GAA3572629.1"/>
    <property type="molecule type" value="Genomic_DNA"/>
</dbReference>